<feature type="domain" description="TnsA endonuclease C-terminal" evidence="1">
    <location>
        <begin position="170"/>
        <end position="246"/>
    </location>
</feature>
<dbReference type="InterPro" id="IPR014833">
    <property type="entry name" value="TnsA_N"/>
</dbReference>
<dbReference type="Gene3D" id="3.40.1350.10">
    <property type="match status" value="1"/>
</dbReference>
<dbReference type="InterPro" id="IPR011335">
    <property type="entry name" value="Restrct_endonuc-II-like"/>
</dbReference>
<keyword evidence="3" id="KW-0378">Hydrolase</keyword>
<evidence type="ECO:0000259" key="1">
    <source>
        <dbReference type="Pfam" id="PF08721"/>
    </source>
</evidence>
<dbReference type="Pfam" id="PF08722">
    <property type="entry name" value="Tn7_TnsA-like_N"/>
    <property type="match status" value="1"/>
</dbReference>
<evidence type="ECO:0000313" key="3">
    <source>
        <dbReference type="EMBL" id="MFD2170074.1"/>
    </source>
</evidence>
<dbReference type="RefSeq" id="WP_386045719.1">
    <property type="nucleotide sequence ID" value="NZ_JBHUIO010000005.1"/>
</dbReference>
<accession>A0ABW4ZWN5</accession>
<protein>
    <submittedName>
        <fullName evidence="3">TnsA endonuclease N-terminal domain-containing protein</fullName>
    </submittedName>
</protein>
<organism evidence="3 4">
    <name type="scientific">Tumebacillus lipolyticus</name>
    <dbReference type="NCBI Taxonomy" id="1280370"/>
    <lineage>
        <taxon>Bacteria</taxon>
        <taxon>Bacillati</taxon>
        <taxon>Bacillota</taxon>
        <taxon>Bacilli</taxon>
        <taxon>Bacillales</taxon>
        <taxon>Alicyclobacillaceae</taxon>
        <taxon>Tumebacillus</taxon>
    </lineage>
</organism>
<proteinExistence type="predicted"/>
<sequence>MAKRSLSWTEDKIAKFLKEGRGQGEGANYQPWLTIHDVPSRGLSTRQKGNKTGRIHHVLSDLERNYLYLLDWSDHVIDIREQYPLDRERTLQIAEELGYRHPMDIATQTPIVMTTDFLVTVRREKEVMYIARTVKRSEELENKRTIEKFEIEREYWTQKNVHWQIVTEKEIPREVCRNLQFVHGYLMVDEETRQVSMELLQYLIVSEEESLSEAFRQFEHRNFLDPGGALLCFKHLIAAKYVSFDMTRSFSKRMKLEEIKLSYNNEEMRRWAT</sequence>
<evidence type="ECO:0000313" key="4">
    <source>
        <dbReference type="Proteomes" id="UP001597343"/>
    </source>
</evidence>
<dbReference type="InterPro" id="IPR014832">
    <property type="entry name" value="TnsA_C"/>
</dbReference>
<reference evidence="4" key="1">
    <citation type="journal article" date="2019" name="Int. J. Syst. Evol. Microbiol.">
        <title>The Global Catalogue of Microorganisms (GCM) 10K type strain sequencing project: providing services to taxonomists for standard genome sequencing and annotation.</title>
        <authorList>
            <consortium name="The Broad Institute Genomics Platform"/>
            <consortium name="The Broad Institute Genome Sequencing Center for Infectious Disease"/>
            <person name="Wu L."/>
            <person name="Ma J."/>
        </authorList>
    </citation>
    <scope>NUCLEOTIDE SEQUENCE [LARGE SCALE GENOMIC DNA]</scope>
    <source>
        <strain evidence="4">CGMCC 1.13574</strain>
    </source>
</reference>
<gene>
    <name evidence="3" type="ORF">ACFSOY_08705</name>
</gene>
<feature type="domain" description="TnsA endonuclease N-terminal" evidence="2">
    <location>
        <begin position="73"/>
        <end position="168"/>
    </location>
</feature>
<dbReference type="GO" id="GO:0004519">
    <property type="term" value="F:endonuclease activity"/>
    <property type="evidence" value="ECO:0007669"/>
    <property type="project" value="UniProtKB-KW"/>
</dbReference>
<keyword evidence="3" id="KW-0540">Nuclease</keyword>
<dbReference type="EMBL" id="JBHUIO010000005">
    <property type="protein sequence ID" value="MFD2170074.1"/>
    <property type="molecule type" value="Genomic_DNA"/>
</dbReference>
<evidence type="ECO:0000259" key="2">
    <source>
        <dbReference type="Pfam" id="PF08722"/>
    </source>
</evidence>
<dbReference type="SUPFAM" id="SSF52980">
    <property type="entry name" value="Restriction endonuclease-like"/>
    <property type="match status" value="1"/>
</dbReference>
<dbReference type="Gene3D" id="1.10.10.10">
    <property type="entry name" value="Winged helix-like DNA-binding domain superfamily/Winged helix DNA-binding domain"/>
    <property type="match status" value="1"/>
</dbReference>
<keyword evidence="3" id="KW-0255">Endonuclease</keyword>
<dbReference type="Pfam" id="PF08721">
    <property type="entry name" value="Tn7_Tnp_TnsA_C"/>
    <property type="match status" value="1"/>
</dbReference>
<dbReference type="CDD" id="cd22362">
    <property type="entry name" value="TnsA_endonuclease-like"/>
    <property type="match status" value="1"/>
</dbReference>
<dbReference type="Proteomes" id="UP001597343">
    <property type="component" value="Unassembled WGS sequence"/>
</dbReference>
<dbReference type="InterPro" id="IPR011856">
    <property type="entry name" value="tRNA_endonuc-like_dom_sf"/>
</dbReference>
<name>A0ABW4ZWN5_9BACL</name>
<dbReference type="InterPro" id="IPR036388">
    <property type="entry name" value="WH-like_DNA-bd_sf"/>
</dbReference>
<comment type="caution">
    <text evidence="3">The sequence shown here is derived from an EMBL/GenBank/DDBJ whole genome shotgun (WGS) entry which is preliminary data.</text>
</comment>
<keyword evidence="4" id="KW-1185">Reference proteome</keyword>